<dbReference type="InterPro" id="IPR006076">
    <property type="entry name" value="FAD-dep_OxRdtase"/>
</dbReference>
<feature type="domain" description="FAD dependent oxidoreductase" evidence="9">
    <location>
        <begin position="33"/>
        <end position="309"/>
    </location>
</feature>
<keyword evidence="4" id="KW-0560">Oxidoreductase</keyword>
<protein>
    <recommendedName>
        <fullName evidence="8">L-2-hydroxyglutarate dehydrogenase, mitochondrial</fullName>
        <ecNumber evidence="7">1.1.99.2</ecNumber>
    </recommendedName>
</protein>
<dbReference type="Gene3D" id="3.50.50.60">
    <property type="entry name" value="FAD/NAD(P)-binding domain"/>
    <property type="match status" value="1"/>
</dbReference>
<comment type="catalytic activity">
    <reaction evidence="5">
        <text>(S)-2-hydroxyglutarate + A = 2-oxoglutarate + AH2</text>
        <dbReference type="Rhea" id="RHEA:21252"/>
        <dbReference type="ChEBI" id="CHEBI:13193"/>
        <dbReference type="ChEBI" id="CHEBI:16782"/>
        <dbReference type="ChEBI" id="CHEBI:16810"/>
        <dbReference type="ChEBI" id="CHEBI:17499"/>
        <dbReference type="EC" id="1.1.99.2"/>
    </reaction>
</comment>
<comment type="similarity">
    <text evidence="6">Belongs to the L2HGDH family.</text>
</comment>
<dbReference type="EMBL" id="OU892284">
    <property type="protein sequence ID" value="CAG9772788.1"/>
    <property type="molecule type" value="Genomic_DNA"/>
</dbReference>
<evidence type="ECO:0000256" key="4">
    <source>
        <dbReference type="ARBA" id="ARBA00023002"/>
    </source>
</evidence>
<evidence type="ECO:0000259" key="9">
    <source>
        <dbReference type="Pfam" id="PF01266"/>
    </source>
</evidence>
<dbReference type="SUPFAM" id="SSF51905">
    <property type="entry name" value="FAD/NAD(P)-binding domain"/>
    <property type="match status" value="1"/>
</dbReference>
<dbReference type="AlphaFoldDB" id="A0A9N9QRW7"/>
<evidence type="ECO:0000256" key="8">
    <source>
        <dbReference type="ARBA" id="ARBA00041137"/>
    </source>
</evidence>
<dbReference type="EC" id="1.1.99.2" evidence="7"/>
<evidence type="ECO:0000256" key="3">
    <source>
        <dbReference type="ARBA" id="ARBA00022827"/>
    </source>
</evidence>
<dbReference type="Gene3D" id="3.30.9.10">
    <property type="entry name" value="D-Amino Acid Oxidase, subunit A, domain 2"/>
    <property type="match status" value="1"/>
</dbReference>
<evidence type="ECO:0000256" key="7">
    <source>
        <dbReference type="ARBA" id="ARBA00038878"/>
    </source>
</evidence>
<proteinExistence type="inferred from homology"/>
<dbReference type="Proteomes" id="UP001152799">
    <property type="component" value="Chromosome 8"/>
</dbReference>
<keyword evidence="2" id="KW-0285">Flavoprotein</keyword>
<dbReference type="NCBIfam" id="NF008726">
    <property type="entry name" value="PRK11728.1"/>
    <property type="match status" value="1"/>
</dbReference>
<evidence type="ECO:0000256" key="5">
    <source>
        <dbReference type="ARBA" id="ARBA00036066"/>
    </source>
</evidence>
<evidence type="ECO:0000256" key="6">
    <source>
        <dbReference type="ARBA" id="ARBA00037941"/>
    </source>
</evidence>
<reference evidence="10" key="1">
    <citation type="submission" date="2022-01" db="EMBL/GenBank/DDBJ databases">
        <authorList>
            <person name="King R."/>
        </authorList>
    </citation>
    <scope>NUCLEOTIDE SEQUENCE</scope>
</reference>
<comment type="cofactor">
    <cofactor evidence="1">
        <name>FAD</name>
        <dbReference type="ChEBI" id="CHEBI:57692"/>
    </cofactor>
</comment>
<evidence type="ECO:0000313" key="11">
    <source>
        <dbReference type="Proteomes" id="UP001152799"/>
    </source>
</evidence>
<gene>
    <name evidence="10" type="ORF">CEUTPL_LOCUS13191</name>
</gene>
<name>A0A9N9QRW7_9CUCU</name>
<evidence type="ECO:0000256" key="1">
    <source>
        <dbReference type="ARBA" id="ARBA00001974"/>
    </source>
</evidence>
<evidence type="ECO:0000256" key="2">
    <source>
        <dbReference type="ARBA" id="ARBA00022630"/>
    </source>
</evidence>
<dbReference type="GO" id="GO:0047545">
    <property type="term" value="F:(S)-2-hydroxyglutarate dehydrogenase activity"/>
    <property type="evidence" value="ECO:0007669"/>
    <property type="project" value="UniProtKB-EC"/>
</dbReference>
<dbReference type="Pfam" id="PF01266">
    <property type="entry name" value="DAO"/>
    <property type="match status" value="1"/>
</dbReference>
<sequence length="442" mass="49137">MYLNRLINSFPKPKSNYFKYRHLSTNPCNIQCDVAVVGAGIVGTSIARKLKLQHSTQKVLLVEKECTVAKHQSSHNSGVMHCGVYYTTKSLKAKFCVQGIDLLQKYCEEKNIKFNKCGKLIVAKECSEVGVLEKLLQQGEANCIKNLKLLESQCEIQEIAPGCRGSGALWCPQTANVDFKEITQHFLKDFQDAGGKTLLNTEIVSIAQSDNCEYPLNLISQEGLTIQSKYAIGCGGLQSDSLTKLLKNGCTPDQYFISLKVDYQKIDSKYCENLQTNIYPVPDLELPFLGGHFSPQLDGSILLGPYALPALKVEGYCNEEVNINYMSKLITSCGFRNMVIRNFSKCVSQASKALCNEVQIKDLQQLLPNFSYQLVEKGPTAVQCQLLNRDGTFVNDFVFDIFNSKGIGERIINVKFTPSPAATSSLAIANYIVEEYSKKISQ</sequence>
<keyword evidence="11" id="KW-1185">Reference proteome</keyword>
<dbReference type="OrthoDB" id="498204at2759"/>
<accession>A0A9N9QRW7</accession>
<dbReference type="PANTHER" id="PTHR43104">
    <property type="entry name" value="L-2-HYDROXYGLUTARATE DEHYDROGENASE, MITOCHONDRIAL"/>
    <property type="match status" value="1"/>
</dbReference>
<dbReference type="InterPro" id="IPR036188">
    <property type="entry name" value="FAD/NAD-bd_sf"/>
</dbReference>
<dbReference type="PANTHER" id="PTHR43104:SF2">
    <property type="entry name" value="L-2-HYDROXYGLUTARATE DEHYDROGENASE, MITOCHONDRIAL"/>
    <property type="match status" value="1"/>
</dbReference>
<evidence type="ECO:0000313" key="10">
    <source>
        <dbReference type="EMBL" id="CAG9772788.1"/>
    </source>
</evidence>
<organism evidence="10 11">
    <name type="scientific">Ceutorhynchus assimilis</name>
    <name type="common">cabbage seed weevil</name>
    <dbReference type="NCBI Taxonomy" id="467358"/>
    <lineage>
        <taxon>Eukaryota</taxon>
        <taxon>Metazoa</taxon>
        <taxon>Ecdysozoa</taxon>
        <taxon>Arthropoda</taxon>
        <taxon>Hexapoda</taxon>
        <taxon>Insecta</taxon>
        <taxon>Pterygota</taxon>
        <taxon>Neoptera</taxon>
        <taxon>Endopterygota</taxon>
        <taxon>Coleoptera</taxon>
        <taxon>Polyphaga</taxon>
        <taxon>Cucujiformia</taxon>
        <taxon>Curculionidae</taxon>
        <taxon>Ceutorhynchinae</taxon>
        <taxon>Ceutorhynchus</taxon>
    </lineage>
</organism>
<keyword evidence="3" id="KW-0274">FAD</keyword>